<reference evidence="2 3" key="1">
    <citation type="submission" date="2020-04" db="EMBL/GenBank/DDBJ databases">
        <title>Flammeovirgaceae bacterium KN852 isolated from deep sea.</title>
        <authorList>
            <person name="Zhang D.-C."/>
        </authorList>
    </citation>
    <scope>NUCLEOTIDE SEQUENCE [LARGE SCALE GENOMIC DNA]</scope>
    <source>
        <strain evidence="2 3">KN852</strain>
    </source>
</reference>
<dbReference type="Pfam" id="PF00246">
    <property type="entry name" value="Peptidase_M14"/>
    <property type="match status" value="1"/>
</dbReference>
<dbReference type="CDD" id="cd06238">
    <property type="entry name" value="M14-like"/>
    <property type="match status" value="1"/>
</dbReference>
<dbReference type="Gene3D" id="3.40.50.880">
    <property type="match status" value="1"/>
</dbReference>
<dbReference type="RefSeq" id="WP_169683115.1">
    <property type="nucleotide sequence ID" value="NZ_JABBNU010000009.1"/>
</dbReference>
<dbReference type="SUPFAM" id="SSF52317">
    <property type="entry name" value="Class I glutamine amidotransferase-like"/>
    <property type="match status" value="1"/>
</dbReference>
<feature type="domain" description="Peptidase M14" evidence="1">
    <location>
        <begin position="59"/>
        <end position="224"/>
    </location>
</feature>
<dbReference type="InterPro" id="IPR000834">
    <property type="entry name" value="Peptidase_M14"/>
</dbReference>
<protein>
    <submittedName>
        <fullName evidence="2">Zinc carboxypeptidase</fullName>
    </submittedName>
</protein>
<keyword evidence="2" id="KW-0121">Carboxypeptidase</keyword>
<comment type="caution">
    <text evidence="2">The sequence shown here is derived from an EMBL/GenBank/DDBJ whole genome shotgun (WGS) entry which is preliminary data.</text>
</comment>
<keyword evidence="2" id="KW-0645">Protease</keyword>
<organism evidence="2 3">
    <name type="scientific">Marinigracilibium pacificum</name>
    <dbReference type="NCBI Taxonomy" id="2729599"/>
    <lineage>
        <taxon>Bacteria</taxon>
        <taxon>Pseudomonadati</taxon>
        <taxon>Bacteroidota</taxon>
        <taxon>Cytophagia</taxon>
        <taxon>Cytophagales</taxon>
        <taxon>Flammeovirgaceae</taxon>
        <taxon>Marinigracilibium</taxon>
    </lineage>
</organism>
<keyword evidence="2" id="KW-0378">Hydrolase</keyword>
<proteinExistence type="predicted"/>
<dbReference type="AlphaFoldDB" id="A0A848J1Y1"/>
<evidence type="ECO:0000313" key="2">
    <source>
        <dbReference type="EMBL" id="NMM49731.1"/>
    </source>
</evidence>
<dbReference type="EMBL" id="JABBNU010000009">
    <property type="protein sequence ID" value="NMM49731.1"/>
    <property type="molecule type" value="Genomic_DNA"/>
</dbReference>
<dbReference type="InterPro" id="IPR029062">
    <property type="entry name" value="Class_I_gatase-like"/>
</dbReference>
<evidence type="ECO:0000313" key="3">
    <source>
        <dbReference type="Proteomes" id="UP000559010"/>
    </source>
</evidence>
<keyword evidence="3" id="KW-1185">Reference proteome</keyword>
<evidence type="ECO:0000259" key="1">
    <source>
        <dbReference type="Pfam" id="PF00246"/>
    </source>
</evidence>
<dbReference type="SUPFAM" id="SSF53187">
    <property type="entry name" value="Zn-dependent exopeptidases"/>
    <property type="match status" value="1"/>
</dbReference>
<dbReference type="GO" id="GO:0008270">
    <property type="term" value="F:zinc ion binding"/>
    <property type="evidence" value="ECO:0007669"/>
    <property type="project" value="InterPro"/>
</dbReference>
<dbReference type="Proteomes" id="UP000559010">
    <property type="component" value="Unassembled WGS sequence"/>
</dbReference>
<dbReference type="GO" id="GO:0006508">
    <property type="term" value="P:proteolysis"/>
    <property type="evidence" value="ECO:0007669"/>
    <property type="project" value="InterPro"/>
</dbReference>
<accession>A0A848J1Y1</accession>
<gene>
    <name evidence="2" type="ORF">HH304_15090</name>
</gene>
<sequence>MFRIYFFALIFTFGQSIFGQVSLEYYLPDGQEYKSEIVKPSDILGYEVGEWHVSHDKIVSYAHALSESSDRVVLFETGYTFERRPTLLMAISHPDNIARLDEIQRQRLLLTDGDPSNDPDLSKVPVVVWMGFSVHGNEASGANAGLLTAYHFAAGTGKVLEDLKNVVVLIDPAINPDGIQRFSTWVNSNRNLTETSDPDHREFEESYPGGRTNHYWFDLNRDWLPVQLPSSKARIEYFQKWMPNILTDHHEMGSNSTFFFQPGIPERTHPLTPAMNQDLTERIGEYHADALDKIGSLYYTKESFDDFYYGKGSTYPDIQGSIGILFEQASSRGHAQQTVNGVLRFPFAIKNQFTTSLSTFKSAVELRNDLLEYQVSFYKSSLSEASKDANKALIFGAEHDPIRAEYLAEIFKRHKIKIYRTAKDLSQGKNNYKKGEAFVVPFDQPKYRLIKAMTETRTSFTDSLFYDISAWSYLLSFNVEYDYLQKNFGKDLIGEEFESGSERVSEIGTSDYALVIDWRDYNSPAMAYELLKDGLRMKVANEEFSFGDGQIMPAGTLVLPVHNQESSAEDVIKKVNEAKKKWRVKVYSLNSGYTGGVNLGSPKMDDLKKPEVMMIAGEGVNSYDAGEVWHLFDVRMKMPITIISPDRIANVDLNKYSVIIMPDGSYGSMNGGKALKDWVARGGTIVAMRDAGGYLKTIGLNSAEYQKEENDSSVIQLPYSLRQRFRGAQYIGGNIFEATLDLTHPLAYGYYKNTLPLFRRNTTVMELSKKNPYVNPVVYTEKPLLSGYISSENLEKLSGTSAVHVSGMGRGNVITFADNLNFRAFWYGTNKMFLNAVFFGENIGR</sequence>
<dbReference type="GO" id="GO:0004181">
    <property type="term" value="F:metallocarboxypeptidase activity"/>
    <property type="evidence" value="ECO:0007669"/>
    <property type="project" value="InterPro"/>
</dbReference>
<name>A0A848J1Y1_9BACT</name>
<dbReference type="Gene3D" id="3.40.630.10">
    <property type="entry name" value="Zn peptidases"/>
    <property type="match status" value="1"/>
</dbReference>
<dbReference type="CDD" id="cd03143">
    <property type="entry name" value="A4_beta-galactosidase_middle_domain"/>
    <property type="match status" value="1"/>
</dbReference>